<dbReference type="EMBL" id="GBXM01037227">
    <property type="protein sequence ID" value="JAH71350.1"/>
    <property type="molecule type" value="Transcribed_RNA"/>
</dbReference>
<organism evidence="1">
    <name type="scientific">Anguilla anguilla</name>
    <name type="common">European freshwater eel</name>
    <name type="synonym">Muraena anguilla</name>
    <dbReference type="NCBI Taxonomy" id="7936"/>
    <lineage>
        <taxon>Eukaryota</taxon>
        <taxon>Metazoa</taxon>
        <taxon>Chordata</taxon>
        <taxon>Craniata</taxon>
        <taxon>Vertebrata</taxon>
        <taxon>Euteleostomi</taxon>
        <taxon>Actinopterygii</taxon>
        <taxon>Neopterygii</taxon>
        <taxon>Teleostei</taxon>
        <taxon>Anguilliformes</taxon>
        <taxon>Anguillidae</taxon>
        <taxon>Anguilla</taxon>
    </lineage>
</organism>
<name>A0A0E9V1Q1_ANGAN</name>
<reference evidence="1" key="1">
    <citation type="submission" date="2014-11" db="EMBL/GenBank/DDBJ databases">
        <authorList>
            <person name="Amaro Gonzalez C."/>
        </authorList>
    </citation>
    <scope>NUCLEOTIDE SEQUENCE</scope>
</reference>
<accession>A0A0E9V1Q1</accession>
<sequence length="36" mass="3774">MPLQQSSQPSGCLGAAQHNPESCIPAVIGVFCERMS</sequence>
<protein>
    <submittedName>
        <fullName evidence="1">Uncharacterized protein</fullName>
    </submittedName>
</protein>
<evidence type="ECO:0000313" key="1">
    <source>
        <dbReference type="EMBL" id="JAH71350.1"/>
    </source>
</evidence>
<reference evidence="1" key="2">
    <citation type="journal article" date="2015" name="Fish Shellfish Immunol.">
        <title>Early steps in the European eel (Anguilla anguilla)-Vibrio vulnificus interaction in the gills: Role of the RtxA13 toxin.</title>
        <authorList>
            <person name="Callol A."/>
            <person name="Pajuelo D."/>
            <person name="Ebbesson L."/>
            <person name="Teles M."/>
            <person name="MacKenzie S."/>
            <person name="Amaro C."/>
        </authorList>
    </citation>
    <scope>NUCLEOTIDE SEQUENCE</scope>
</reference>
<dbReference type="AlphaFoldDB" id="A0A0E9V1Q1"/>
<proteinExistence type="predicted"/>